<dbReference type="eggNOG" id="COG3852">
    <property type="taxonomic scope" value="Bacteria"/>
</dbReference>
<evidence type="ECO:0000256" key="1">
    <source>
        <dbReference type="ARBA" id="ARBA00000085"/>
    </source>
</evidence>
<evidence type="ECO:0000256" key="5">
    <source>
        <dbReference type="ARBA" id="ARBA00022741"/>
    </source>
</evidence>
<dbReference type="RefSeq" id="WP_014202301.1">
    <property type="nucleotide sequence ID" value="NC_016599.1"/>
</dbReference>
<evidence type="ECO:0000256" key="6">
    <source>
        <dbReference type="ARBA" id="ARBA00022777"/>
    </source>
</evidence>
<dbReference type="PATRIC" id="fig|926562.3.peg.1975"/>
<keyword evidence="3" id="KW-0597">Phosphoprotein</keyword>
<dbReference type="InterPro" id="IPR036890">
    <property type="entry name" value="HATPase_C_sf"/>
</dbReference>
<evidence type="ECO:0000256" key="8">
    <source>
        <dbReference type="ARBA" id="ARBA00023012"/>
    </source>
</evidence>
<dbReference type="KEGG" id="oho:Oweho_1968"/>
<dbReference type="Gene3D" id="1.10.287.130">
    <property type="match status" value="1"/>
</dbReference>
<comment type="catalytic activity">
    <reaction evidence="1">
        <text>ATP + protein L-histidine = ADP + protein N-phospho-L-histidine.</text>
        <dbReference type="EC" id="2.7.13.3"/>
    </reaction>
</comment>
<organism evidence="11 12">
    <name type="scientific">Owenweeksia hongkongensis (strain DSM 17368 / CIP 108786 / JCM 12287 / NRRL B-23963 / UST20020801)</name>
    <dbReference type="NCBI Taxonomy" id="926562"/>
    <lineage>
        <taxon>Bacteria</taxon>
        <taxon>Pseudomonadati</taxon>
        <taxon>Bacteroidota</taxon>
        <taxon>Flavobacteriia</taxon>
        <taxon>Flavobacteriales</taxon>
        <taxon>Owenweeksiaceae</taxon>
        <taxon>Owenweeksia</taxon>
    </lineage>
</organism>
<keyword evidence="7" id="KW-0067">ATP-binding</keyword>
<dbReference type="InterPro" id="IPR003594">
    <property type="entry name" value="HATPase_dom"/>
</dbReference>
<keyword evidence="4" id="KW-0808">Transferase</keyword>
<dbReference type="GO" id="GO:0000155">
    <property type="term" value="F:phosphorelay sensor kinase activity"/>
    <property type="evidence" value="ECO:0007669"/>
    <property type="project" value="InterPro"/>
</dbReference>
<dbReference type="PANTHER" id="PTHR43065">
    <property type="entry name" value="SENSOR HISTIDINE KINASE"/>
    <property type="match status" value="1"/>
</dbReference>
<sequence length="386" mass="43765">MDFYGKKNLWKFILFMFAVLIGAATLWYTESFLDELRDQEVIKVKQFGLAMSNIILAENNSNIIFEQEFIQSNNTIPIIIVNEGGGVVMSRNVDLQKSKDPKWLANKMAEMEAEFTPIEIKVSDEITQYLYYQNSILLTKLRYYPFVLLGVISLFIIIAYIAFSNARKSEQNQVWNGLAKETAHQIGTPLSSLMGWMELLRAKETEQVMVEEMEKDINRLNTITDRFSKIGSKPSISNQDIVAITEESVSYLKARSPRKVEVIFNAEEAGASALSVKLNKPLYEWVIENLVRNAIDALEGAGKIEVRISDMGKRVKIEVEDNGKGIPVNKQKTIFRPGFTTKSRGWGLGLSLAKRIIEEYHGGKIFVAQSDPGRATIFRILLDKET</sequence>
<feature type="transmembrane region" description="Helical" evidence="9">
    <location>
        <begin position="143"/>
        <end position="163"/>
    </location>
</feature>
<dbReference type="Pfam" id="PF02518">
    <property type="entry name" value="HATPase_c"/>
    <property type="match status" value="1"/>
</dbReference>
<dbReference type="AlphaFoldDB" id="G8R2F7"/>
<keyword evidence="9" id="KW-1133">Transmembrane helix</keyword>
<keyword evidence="5" id="KW-0547">Nucleotide-binding</keyword>
<feature type="domain" description="Histidine kinase" evidence="10">
    <location>
        <begin position="181"/>
        <end position="386"/>
    </location>
</feature>
<dbReference type="SUPFAM" id="SSF47384">
    <property type="entry name" value="Homodimeric domain of signal transducing histidine kinase"/>
    <property type="match status" value="1"/>
</dbReference>
<dbReference type="PANTHER" id="PTHR43065:SF10">
    <property type="entry name" value="PEROXIDE STRESS-ACTIVATED HISTIDINE KINASE MAK3"/>
    <property type="match status" value="1"/>
</dbReference>
<dbReference type="PRINTS" id="PR00344">
    <property type="entry name" value="BCTRLSENSOR"/>
</dbReference>
<dbReference type="EC" id="2.7.13.3" evidence="2"/>
<feature type="transmembrane region" description="Helical" evidence="9">
    <location>
        <begin position="12"/>
        <end position="29"/>
    </location>
</feature>
<keyword evidence="8" id="KW-0902">Two-component regulatory system</keyword>
<dbReference type="OrthoDB" id="9815750at2"/>
<evidence type="ECO:0000256" key="9">
    <source>
        <dbReference type="SAM" id="Phobius"/>
    </source>
</evidence>
<proteinExistence type="predicted"/>
<dbReference type="PROSITE" id="PS50109">
    <property type="entry name" value="HIS_KIN"/>
    <property type="match status" value="1"/>
</dbReference>
<dbReference type="SMART" id="SM00387">
    <property type="entry name" value="HATPase_c"/>
    <property type="match status" value="1"/>
</dbReference>
<dbReference type="InterPro" id="IPR003661">
    <property type="entry name" value="HisK_dim/P_dom"/>
</dbReference>
<keyword evidence="6 11" id="KW-0418">Kinase</keyword>
<protein>
    <recommendedName>
        <fullName evidence="2">histidine kinase</fullName>
        <ecNumber evidence="2">2.7.13.3</ecNumber>
    </recommendedName>
</protein>
<dbReference type="InterPro" id="IPR004358">
    <property type="entry name" value="Sig_transdc_His_kin-like_C"/>
</dbReference>
<dbReference type="SUPFAM" id="SSF55874">
    <property type="entry name" value="ATPase domain of HSP90 chaperone/DNA topoisomerase II/histidine kinase"/>
    <property type="match status" value="1"/>
</dbReference>
<evidence type="ECO:0000313" key="12">
    <source>
        <dbReference type="Proteomes" id="UP000005631"/>
    </source>
</evidence>
<dbReference type="InterPro" id="IPR005467">
    <property type="entry name" value="His_kinase_dom"/>
</dbReference>
<evidence type="ECO:0000256" key="3">
    <source>
        <dbReference type="ARBA" id="ARBA00022553"/>
    </source>
</evidence>
<dbReference type="InterPro" id="IPR036097">
    <property type="entry name" value="HisK_dim/P_sf"/>
</dbReference>
<keyword evidence="9" id="KW-0472">Membrane</keyword>
<dbReference type="EMBL" id="CP003156">
    <property type="protein sequence ID" value="AEV32947.1"/>
    <property type="molecule type" value="Genomic_DNA"/>
</dbReference>
<dbReference type="HOGENOM" id="CLU_039822_0_0_10"/>
<reference evidence="11 12" key="1">
    <citation type="journal article" date="2012" name="Stand. Genomic Sci.">
        <title>Genome sequence of the orange-pigmented seawater bacterium Owenweeksia hongkongensis type strain (UST20020801(T)).</title>
        <authorList>
            <person name="Riedel T."/>
            <person name="Held B."/>
            <person name="Nolan M."/>
            <person name="Lucas S."/>
            <person name="Lapidus A."/>
            <person name="Tice H."/>
            <person name="Del Rio T.G."/>
            <person name="Cheng J.F."/>
            <person name="Han C."/>
            <person name="Tapia R."/>
            <person name="Goodwin L.A."/>
            <person name="Pitluck S."/>
            <person name="Liolios K."/>
            <person name="Mavromatis K."/>
            <person name="Pagani I."/>
            <person name="Ivanova N."/>
            <person name="Mikhailova N."/>
            <person name="Pati A."/>
            <person name="Chen A."/>
            <person name="Palaniappan K."/>
            <person name="Rohde M."/>
            <person name="Tindall B.J."/>
            <person name="Detter J.C."/>
            <person name="Goker M."/>
            <person name="Woyke T."/>
            <person name="Bristow J."/>
            <person name="Eisen J.A."/>
            <person name="Markowitz V."/>
            <person name="Hugenholtz P."/>
            <person name="Klenk H.P."/>
            <person name="Kyrpides N.C."/>
        </authorList>
    </citation>
    <scope>NUCLEOTIDE SEQUENCE</scope>
    <source>
        <strain evidence="12">DSM 17368 / JCM 12287 / NRRL B-23963</strain>
    </source>
</reference>
<dbReference type="Pfam" id="PF00512">
    <property type="entry name" value="HisKA"/>
    <property type="match status" value="1"/>
</dbReference>
<keyword evidence="9" id="KW-0812">Transmembrane</keyword>
<evidence type="ECO:0000259" key="10">
    <source>
        <dbReference type="PROSITE" id="PS50109"/>
    </source>
</evidence>
<evidence type="ECO:0000256" key="4">
    <source>
        <dbReference type="ARBA" id="ARBA00022679"/>
    </source>
</evidence>
<dbReference type="Proteomes" id="UP000005631">
    <property type="component" value="Chromosome"/>
</dbReference>
<keyword evidence="12" id="KW-1185">Reference proteome</keyword>
<evidence type="ECO:0000313" key="11">
    <source>
        <dbReference type="EMBL" id="AEV32947.1"/>
    </source>
</evidence>
<evidence type="ECO:0000256" key="7">
    <source>
        <dbReference type="ARBA" id="ARBA00022840"/>
    </source>
</evidence>
<accession>G8R2F7</accession>
<evidence type="ECO:0000256" key="2">
    <source>
        <dbReference type="ARBA" id="ARBA00012438"/>
    </source>
</evidence>
<name>G8R2F7_OWEHD</name>
<gene>
    <name evidence="11" type="ordered locus">Oweho_1968</name>
</gene>
<dbReference type="CDD" id="cd00082">
    <property type="entry name" value="HisKA"/>
    <property type="match status" value="1"/>
</dbReference>
<dbReference type="Gene3D" id="3.30.565.10">
    <property type="entry name" value="Histidine kinase-like ATPase, C-terminal domain"/>
    <property type="match status" value="1"/>
</dbReference>
<dbReference type="GO" id="GO:0005524">
    <property type="term" value="F:ATP binding"/>
    <property type="evidence" value="ECO:0007669"/>
    <property type="project" value="UniProtKB-KW"/>
</dbReference>
<dbReference type="STRING" id="926562.Oweho_1968"/>